<protein>
    <submittedName>
        <fullName evidence="1">Uncharacterized protein</fullName>
    </submittedName>
</protein>
<dbReference type="EMBL" id="KV744825">
    <property type="protein sequence ID" value="OCK85069.1"/>
    <property type="molecule type" value="Genomic_DNA"/>
</dbReference>
<proteinExistence type="predicted"/>
<reference evidence="1 2" key="1">
    <citation type="journal article" date="2016" name="Nat. Commun.">
        <title>Ectomycorrhizal ecology is imprinted in the genome of the dominant symbiotic fungus Cenococcum geophilum.</title>
        <authorList>
            <consortium name="DOE Joint Genome Institute"/>
            <person name="Peter M."/>
            <person name="Kohler A."/>
            <person name="Ohm R.A."/>
            <person name="Kuo A."/>
            <person name="Krutzmann J."/>
            <person name="Morin E."/>
            <person name="Arend M."/>
            <person name="Barry K.W."/>
            <person name="Binder M."/>
            <person name="Choi C."/>
            <person name="Clum A."/>
            <person name="Copeland A."/>
            <person name="Grisel N."/>
            <person name="Haridas S."/>
            <person name="Kipfer T."/>
            <person name="LaButti K."/>
            <person name="Lindquist E."/>
            <person name="Lipzen A."/>
            <person name="Maire R."/>
            <person name="Meier B."/>
            <person name="Mihaltcheva S."/>
            <person name="Molinier V."/>
            <person name="Murat C."/>
            <person name="Poggeler S."/>
            <person name="Quandt C.A."/>
            <person name="Sperisen C."/>
            <person name="Tritt A."/>
            <person name="Tisserant E."/>
            <person name="Crous P.W."/>
            <person name="Henrissat B."/>
            <person name="Nehls U."/>
            <person name="Egli S."/>
            <person name="Spatafora J.W."/>
            <person name="Grigoriev I.V."/>
            <person name="Martin F.M."/>
        </authorList>
    </citation>
    <scope>NUCLEOTIDE SEQUENCE [LARGE SCALE GENOMIC DNA]</scope>
    <source>
        <strain evidence="1 2">CBS 459.81</strain>
    </source>
</reference>
<evidence type="ECO:0000313" key="1">
    <source>
        <dbReference type="EMBL" id="OCK85069.1"/>
    </source>
</evidence>
<sequence>MSSHSPYVAEMLRDKPENDSLMIYGIPPMIERSYIQMITSRLPLALPEIDIPIASSTATRMGKRDDDATSSASIDPTISIEWNTTSICHLYRLAVVLRTPDIVHFLIDTELFRGIASFNPIFFENIYAMITGDSNARVVIVDEHYGSVPVRQKFKLRLNNAWRGYRSCWDSPHLNHAGKIIPRLD</sequence>
<evidence type="ECO:0000313" key="2">
    <source>
        <dbReference type="Proteomes" id="UP000250266"/>
    </source>
</evidence>
<dbReference type="AlphaFoldDB" id="A0A8E2JK82"/>
<dbReference type="Proteomes" id="UP000250266">
    <property type="component" value="Unassembled WGS sequence"/>
</dbReference>
<name>A0A8E2JK82_9PEZI</name>
<organism evidence="1 2">
    <name type="scientific">Lepidopterella palustris CBS 459.81</name>
    <dbReference type="NCBI Taxonomy" id="1314670"/>
    <lineage>
        <taxon>Eukaryota</taxon>
        <taxon>Fungi</taxon>
        <taxon>Dikarya</taxon>
        <taxon>Ascomycota</taxon>
        <taxon>Pezizomycotina</taxon>
        <taxon>Dothideomycetes</taxon>
        <taxon>Pleosporomycetidae</taxon>
        <taxon>Mytilinidiales</taxon>
        <taxon>Argynnaceae</taxon>
        <taxon>Lepidopterella</taxon>
    </lineage>
</organism>
<accession>A0A8E2JK82</accession>
<keyword evidence="2" id="KW-1185">Reference proteome</keyword>
<gene>
    <name evidence="1" type="ORF">K432DRAFT_400619</name>
</gene>